<dbReference type="RefSeq" id="WP_129718927.1">
    <property type="nucleotide sequence ID" value="NZ_PRLK01000008.1"/>
</dbReference>
<dbReference type="InterPro" id="IPR055210">
    <property type="entry name" value="CtpA/B_N"/>
</dbReference>
<feature type="domain" description="Tail specific protease" evidence="8">
    <location>
        <begin position="185"/>
        <end position="373"/>
    </location>
</feature>
<feature type="domain" description="PDZ" evidence="7">
    <location>
        <begin position="114"/>
        <end position="185"/>
    </location>
</feature>
<dbReference type="InterPro" id="IPR005151">
    <property type="entry name" value="Tail-specific_protease"/>
</dbReference>
<dbReference type="InterPro" id="IPR036034">
    <property type="entry name" value="PDZ_sf"/>
</dbReference>
<organism evidence="9 10">
    <name type="scientific">Candidatus Nanogingivalis gingivitcus</name>
    <dbReference type="NCBI Taxonomy" id="2171992"/>
    <lineage>
        <taxon>Bacteria</taxon>
        <taxon>Candidatus Saccharimonadota</taxon>
        <taxon>Candidatus Nanosyncoccalia</taxon>
        <taxon>Candidatus Nanogingivales</taxon>
        <taxon>Candidatus Nanogingivalaceae</taxon>
        <taxon>Candidatus Nanogingivalis</taxon>
    </lineage>
</organism>
<protein>
    <submittedName>
        <fullName evidence="9">CtpA-like serine protease</fullName>
        <ecNumber evidence="9">3.4.21.-</ecNumber>
    </submittedName>
</protein>
<dbReference type="Gene3D" id="2.30.42.10">
    <property type="match status" value="1"/>
</dbReference>
<dbReference type="NCBIfam" id="TIGR00225">
    <property type="entry name" value="prc"/>
    <property type="match status" value="1"/>
</dbReference>
<dbReference type="Gene3D" id="3.90.226.10">
    <property type="entry name" value="2-enoyl-CoA Hydratase, Chain A, domain 1"/>
    <property type="match status" value="1"/>
</dbReference>
<reference evidence="9 10" key="1">
    <citation type="journal article" date="2018" name="bioRxiv">
        <title>Evidence of independent acquisition and adaption of ultra-small bacteria to human hosts across the highly diverse yet reduced genomes of the phylum Saccharibacteria.</title>
        <authorList>
            <person name="McLean J.S."/>
            <person name="Bor B."/>
            <person name="To T.T."/>
            <person name="Liu Q."/>
            <person name="Kearns K.A."/>
            <person name="Solden L.M."/>
            <person name="Wrighton K.C."/>
            <person name="He X."/>
            <person name="Shi W."/>
        </authorList>
    </citation>
    <scope>NUCLEOTIDE SEQUENCE [LARGE SCALE GENOMIC DNA]</scope>
    <source>
        <strain evidence="9 10">TM7_CMJM_G6_1_HOT_870</strain>
    </source>
</reference>
<dbReference type="SMART" id="SM00228">
    <property type="entry name" value="PDZ"/>
    <property type="match status" value="1"/>
</dbReference>
<evidence type="ECO:0000256" key="1">
    <source>
        <dbReference type="ARBA" id="ARBA00009179"/>
    </source>
</evidence>
<evidence type="ECO:0000259" key="7">
    <source>
        <dbReference type="SMART" id="SM00228"/>
    </source>
</evidence>
<dbReference type="Gene3D" id="3.30.750.44">
    <property type="match status" value="1"/>
</dbReference>
<dbReference type="PANTHER" id="PTHR32060">
    <property type="entry name" value="TAIL-SPECIFIC PROTEASE"/>
    <property type="match status" value="1"/>
</dbReference>
<dbReference type="InterPro" id="IPR029045">
    <property type="entry name" value="ClpP/crotonase-like_dom_sf"/>
</dbReference>
<evidence type="ECO:0000313" key="9">
    <source>
        <dbReference type="EMBL" id="RYC72433.1"/>
    </source>
</evidence>
<dbReference type="Proteomes" id="UP001190925">
    <property type="component" value="Unassembled WGS sequence"/>
</dbReference>
<dbReference type="SUPFAM" id="SSF52096">
    <property type="entry name" value="ClpP/crotonase"/>
    <property type="match status" value="1"/>
</dbReference>
<dbReference type="PANTHER" id="PTHR32060:SF30">
    <property type="entry name" value="CARBOXY-TERMINAL PROCESSING PROTEASE CTPA"/>
    <property type="match status" value="1"/>
</dbReference>
<keyword evidence="3 5" id="KW-0378">Hydrolase</keyword>
<evidence type="ECO:0000313" key="10">
    <source>
        <dbReference type="Proteomes" id="UP001190925"/>
    </source>
</evidence>
<keyword evidence="2 5" id="KW-0645">Protease</keyword>
<keyword evidence="4 5" id="KW-0720">Serine protease</keyword>
<dbReference type="SMART" id="SM00245">
    <property type="entry name" value="TSPc"/>
    <property type="match status" value="1"/>
</dbReference>
<dbReference type="CDD" id="cd07560">
    <property type="entry name" value="Peptidase_S41_CPP"/>
    <property type="match status" value="1"/>
</dbReference>
<evidence type="ECO:0000256" key="5">
    <source>
        <dbReference type="RuleBase" id="RU004404"/>
    </source>
</evidence>
<keyword evidence="6" id="KW-0472">Membrane</keyword>
<comment type="caution">
    <text evidence="9">The sequence shown here is derived from an EMBL/GenBank/DDBJ whole genome shotgun (WGS) entry which is preliminary data.</text>
</comment>
<evidence type="ECO:0000259" key="8">
    <source>
        <dbReference type="SMART" id="SM00245"/>
    </source>
</evidence>
<dbReference type="InterPro" id="IPR004447">
    <property type="entry name" value="Peptidase_S41A"/>
</dbReference>
<dbReference type="CDD" id="cd06782">
    <property type="entry name" value="cpPDZ_CPP-like"/>
    <property type="match status" value="1"/>
</dbReference>
<dbReference type="Pfam" id="PF13180">
    <property type="entry name" value="PDZ_2"/>
    <property type="match status" value="1"/>
</dbReference>
<evidence type="ECO:0000256" key="6">
    <source>
        <dbReference type="SAM" id="Phobius"/>
    </source>
</evidence>
<sequence length="395" mass="42822">MNREKKKIELSTTIIIAGILAVVGYICGTQSSKIEALLAPTIGLKGDYNKLDLSSVENTYRKLTEKFDGKLDKNKLIEGASKGLVEAAGDDYTTYLNKEESEDFSKNLNGDVGAGIGVELGSRKNLPTVIRTLKNNSAIKAGIMAGDIVTKVNDEDVTKLKVGEISQKIRGEEGTTVKITVLRGDKEKEFSVVRAKIDNPSVELNIKGDVAILNVARFDENTGNLANKYAEEIKAKNINKVILDLRNNGGGYVSAARSLASLWIDRNSVIVTEKQGDKVVGQERASGNNILKDKKTVVLINGNTASASEIVAGALKDYAKATIVGEKSFGKGSVQEPIQINDDALLKVTVAKWYTPKGKNINKEGIHPEKEVKLTEDDVNNSRDPQLDYALDTLK</sequence>
<dbReference type="GO" id="GO:0016787">
    <property type="term" value="F:hydrolase activity"/>
    <property type="evidence" value="ECO:0007669"/>
    <property type="project" value="UniProtKB-KW"/>
</dbReference>
<dbReference type="SUPFAM" id="SSF50156">
    <property type="entry name" value="PDZ domain-like"/>
    <property type="match status" value="1"/>
</dbReference>
<dbReference type="InterPro" id="IPR001478">
    <property type="entry name" value="PDZ"/>
</dbReference>
<dbReference type="EMBL" id="PRLK01000008">
    <property type="protein sequence ID" value="RYC72433.1"/>
    <property type="molecule type" value="Genomic_DNA"/>
</dbReference>
<comment type="similarity">
    <text evidence="1 5">Belongs to the peptidase S41A family.</text>
</comment>
<keyword evidence="6" id="KW-1133">Transmembrane helix</keyword>
<reference evidence="9 10" key="2">
    <citation type="journal article" date="2020" name="Cell Rep.">
        <title>Acquisition and Adaptation of Ultra-small Parasitic Reduced Genome Bacteria to Mammalian Hosts.</title>
        <authorList>
            <person name="McLean J.S."/>
            <person name="Bor B."/>
            <person name="Kerns K.A."/>
            <person name="Liu Q."/>
            <person name="To T.T."/>
            <person name="Solden L."/>
            <person name="Hendrickson E.L."/>
            <person name="Wrighton K."/>
            <person name="Shi W."/>
            <person name="He X."/>
        </authorList>
    </citation>
    <scope>NUCLEOTIDE SEQUENCE [LARGE SCALE GENOMIC DNA]</scope>
    <source>
        <strain evidence="9 10">TM7_CMJM_G6_1_HOT_870</strain>
    </source>
</reference>
<evidence type="ECO:0000256" key="3">
    <source>
        <dbReference type="ARBA" id="ARBA00022801"/>
    </source>
</evidence>
<keyword evidence="6" id="KW-0812">Transmembrane</keyword>
<proteinExistence type="inferred from homology"/>
<feature type="transmembrane region" description="Helical" evidence="6">
    <location>
        <begin position="7"/>
        <end position="26"/>
    </location>
</feature>
<accession>A0ABY0FHJ8</accession>
<keyword evidence="10" id="KW-1185">Reference proteome</keyword>
<name>A0ABY0FHJ8_9BACT</name>
<evidence type="ECO:0000256" key="4">
    <source>
        <dbReference type="ARBA" id="ARBA00022825"/>
    </source>
</evidence>
<dbReference type="EC" id="3.4.21.-" evidence="9"/>
<gene>
    <name evidence="9" type="ORF">G6CMJM_00531</name>
</gene>
<dbReference type="Pfam" id="PF03572">
    <property type="entry name" value="Peptidase_S41"/>
    <property type="match status" value="1"/>
</dbReference>
<evidence type="ECO:0000256" key="2">
    <source>
        <dbReference type="ARBA" id="ARBA00022670"/>
    </source>
</evidence>
<dbReference type="Pfam" id="PF22694">
    <property type="entry name" value="CtpB_N-like"/>
    <property type="match status" value="1"/>
</dbReference>